<proteinExistence type="predicted"/>
<dbReference type="GeneID" id="26635431"/>
<name>A0A0B5A475_9CAUD</name>
<protein>
    <submittedName>
        <fullName evidence="1">Uncharacterized protein</fullName>
    </submittedName>
</protein>
<keyword evidence="2" id="KW-1185">Reference proteome</keyword>
<dbReference type="RefSeq" id="YP_009209089.1">
    <property type="nucleotide sequence ID" value="NC_028914.1"/>
</dbReference>
<evidence type="ECO:0000313" key="1">
    <source>
        <dbReference type="EMBL" id="AJD82470.1"/>
    </source>
</evidence>
<dbReference type="EMBL" id="KP273225">
    <property type="protein sequence ID" value="AJD82470.1"/>
    <property type="molecule type" value="Genomic_DNA"/>
</dbReference>
<accession>A0A0B5A475</accession>
<dbReference type="KEGG" id="vg:26635431"/>
<sequence length="53" mass="6183">MTLGSYDPVVHDEYYEAKKAQFGWTPDENRRLTERPGMTMGEIEEFMEARGIV</sequence>
<organism evidence="1 2">
    <name type="scientific">Mycobacterium phage Sheen</name>
    <dbReference type="NCBI Taxonomy" id="1589274"/>
    <lineage>
        <taxon>Viruses</taxon>
        <taxon>Duplodnaviria</taxon>
        <taxon>Heunggongvirae</taxon>
        <taxon>Uroviricota</taxon>
        <taxon>Caudoviricetes</taxon>
        <taxon>Sheenvirus</taxon>
        <taxon>Sheenvirus Sheen</taxon>
    </lineage>
</organism>
<reference evidence="1 2" key="1">
    <citation type="submission" date="2014-12" db="EMBL/GenBank/DDBJ databases">
        <authorList>
            <person name="Cote D."/>
            <person name="Daigle Z."/>
            <person name="Borges K.M."/>
            <person name="Adams S.D."/>
            <person name="Alvey R.M."/>
            <person name="Barekzi N."/>
            <person name="Beal Z.N."/>
            <person name="Briggs L.A."/>
            <person name="Brown T."/>
            <person name="Coomans R.J."/>
            <person name="D'Elia T."/>
            <person name="Doss J.H."/>
            <person name="Ellsworth J.A."/>
            <person name="Ettinger W.F."/>
            <person name="Fox D.J."/>
            <person name="Gauthier D.T."/>
            <person name="Andriolo J.M."/>
            <person name="Grubb S."/>
            <person name="Gugssa A.H."/>
            <person name="Hauser C.R."/>
            <person name="Hull A.K."/>
            <person name="Jackson N."/>
            <person name="Kart M.U."/>
            <person name="Korey C.A."/>
            <person name="Makemson J."/>
            <person name="McKinney A.L."/>
            <person name="Nelson P.R."/>
            <person name="Newman R.H."/>
            <person name="Powell G."/>
            <person name="Rodriguez-Lanetty M."/>
            <person name="Royer D."/>
            <person name="Sabila M.H."/>
            <person name="Sadana R."/>
            <person name="Saha S."/>
            <person name="Sangster N."/>
            <person name="Slowan-Pomeroy T."/>
            <person name="Urbinati C.R."/>
            <person name="Ward R.E."/>
            <person name="Warner M."/>
            <person name="Williamson B."/>
            <person name="Biederman B."/>
            <person name="Cresawn S.G."/>
            <person name="Bowman C.A."/>
            <person name="Russell D.A."/>
            <person name="Pope W.H."/>
            <person name="Jacobs-Sera D."/>
            <person name="Hendrix R.W."/>
            <person name="Hatfull G.H."/>
        </authorList>
    </citation>
    <scope>NUCLEOTIDE SEQUENCE [LARGE SCALE GENOMIC DNA]</scope>
</reference>
<dbReference type="Proteomes" id="UP000031723">
    <property type="component" value="Segment"/>
</dbReference>
<gene>
    <name evidence="1" type="primary">52</name>
    <name evidence="1" type="ORF">SHEEN_52</name>
</gene>
<evidence type="ECO:0000313" key="2">
    <source>
        <dbReference type="Proteomes" id="UP000031723"/>
    </source>
</evidence>